<evidence type="ECO:0000256" key="5">
    <source>
        <dbReference type="ARBA" id="ARBA00023172"/>
    </source>
</evidence>
<dbReference type="eggNOG" id="COG3328">
    <property type="taxonomic scope" value="Bacteria"/>
</dbReference>
<evidence type="ECO:0000313" key="8">
    <source>
        <dbReference type="Proteomes" id="UP000003748"/>
    </source>
</evidence>
<keyword evidence="3 6" id="KW-0815">Transposition</keyword>
<evidence type="ECO:0000256" key="1">
    <source>
        <dbReference type="ARBA" id="ARBA00002190"/>
    </source>
</evidence>
<evidence type="ECO:0000256" key="4">
    <source>
        <dbReference type="ARBA" id="ARBA00023125"/>
    </source>
</evidence>
<proteinExistence type="inferred from homology"/>
<evidence type="ECO:0000256" key="3">
    <source>
        <dbReference type="ARBA" id="ARBA00022578"/>
    </source>
</evidence>
<comment type="caution">
    <text evidence="7">The sequence shown here is derived from an EMBL/GenBank/DDBJ whole genome shotgun (WGS) entry which is preliminary data.</text>
</comment>
<gene>
    <name evidence="7" type="ORF">FUSPEROL_01211</name>
</gene>
<dbReference type="AlphaFoldDB" id="D4CUX0"/>
<dbReference type="InterPro" id="IPR001207">
    <property type="entry name" value="Transposase_mutator"/>
</dbReference>
<dbReference type="GO" id="GO:0004803">
    <property type="term" value="F:transposase activity"/>
    <property type="evidence" value="ECO:0007669"/>
    <property type="project" value="UniProtKB-UniRule"/>
</dbReference>
<dbReference type="PANTHER" id="PTHR33217:SF8">
    <property type="entry name" value="MUTATOR FAMILY TRANSPOSASE"/>
    <property type="match status" value="1"/>
</dbReference>
<protein>
    <recommendedName>
        <fullName evidence="6">Mutator family transposase</fullName>
    </recommendedName>
</protein>
<evidence type="ECO:0000256" key="6">
    <source>
        <dbReference type="RuleBase" id="RU365089"/>
    </source>
</evidence>
<dbReference type="Pfam" id="PF00872">
    <property type="entry name" value="Transposase_mut"/>
    <property type="match status" value="1"/>
</dbReference>
<accession>D4CUX0</accession>
<comment type="similarity">
    <text evidence="2 6">Belongs to the transposase mutator family.</text>
</comment>
<dbReference type="GO" id="GO:0006313">
    <property type="term" value="P:DNA transposition"/>
    <property type="evidence" value="ECO:0007669"/>
    <property type="project" value="UniProtKB-UniRule"/>
</dbReference>
<comment type="function">
    <text evidence="1 6">Required for the transposition of the insertion element.</text>
</comment>
<keyword evidence="4 6" id="KW-0238">DNA-binding</keyword>
<dbReference type="HOGENOM" id="CLU_036805_10_10_0"/>
<sequence length="53" mass="5784">MKEVLSLEIGENESSKYWLGVLNALKNRCINDIMVICADGLTGIKEAIATAFP</sequence>
<name>D4CUX0_9FUSO</name>
<dbReference type="EMBL" id="ACJY01000061">
    <property type="protein sequence ID" value="EFE86880.1"/>
    <property type="molecule type" value="Genomic_DNA"/>
</dbReference>
<evidence type="ECO:0000256" key="2">
    <source>
        <dbReference type="ARBA" id="ARBA00010961"/>
    </source>
</evidence>
<dbReference type="PANTHER" id="PTHR33217">
    <property type="entry name" value="TRANSPOSASE FOR INSERTION SEQUENCE ELEMENT IS1081"/>
    <property type="match status" value="1"/>
</dbReference>
<organism evidence="7 8">
    <name type="scientific">Fusobacterium periodonticum ATCC 33693</name>
    <dbReference type="NCBI Taxonomy" id="546275"/>
    <lineage>
        <taxon>Bacteria</taxon>
        <taxon>Fusobacteriati</taxon>
        <taxon>Fusobacteriota</taxon>
        <taxon>Fusobacteriia</taxon>
        <taxon>Fusobacteriales</taxon>
        <taxon>Fusobacteriaceae</taxon>
        <taxon>Fusobacterium</taxon>
    </lineage>
</organism>
<keyword evidence="5 6" id="KW-0233">DNA recombination</keyword>
<reference evidence="7 8" key="1">
    <citation type="submission" date="2010-02" db="EMBL/GenBank/DDBJ databases">
        <authorList>
            <person name="Weinstock G."/>
            <person name="Sodergren E."/>
            <person name="Clifton S."/>
            <person name="Fulton L."/>
            <person name="Fulton B."/>
            <person name="Courtney L."/>
            <person name="Fronick C."/>
            <person name="Harrison M."/>
            <person name="Strong C."/>
            <person name="Farmer C."/>
            <person name="Delahaunty K."/>
            <person name="Markovic C."/>
            <person name="Hall O."/>
            <person name="Minx P."/>
            <person name="Tomlinson C."/>
            <person name="Mitreva M."/>
            <person name="Nelson J."/>
            <person name="Hou S."/>
            <person name="Wollam A."/>
            <person name="Pepin K.H."/>
            <person name="Johnson M."/>
            <person name="Bhonagiri V."/>
            <person name="Zhang X."/>
            <person name="Suruliraj S."/>
            <person name="Warren W."/>
            <person name="Chinwalla A."/>
            <person name="Mardis E.R."/>
            <person name="Wilson R.K."/>
        </authorList>
    </citation>
    <scope>NUCLEOTIDE SEQUENCE [LARGE SCALE GENOMIC DNA]</scope>
    <source>
        <strain evidence="7 8">ATCC 33693</strain>
    </source>
</reference>
<dbReference type="STRING" id="546275.FUSPEROL_01211"/>
<keyword evidence="6" id="KW-0814">Transposable element</keyword>
<dbReference type="Proteomes" id="UP000003748">
    <property type="component" value="Unassembled WGS sequence"/>
</dbReference>
<evidence type="ECO:0000313" key="7">
    <source>
        <dbReference type="EMBL" id="EFE86880.1"/>
    </source>
</evidence>
<dbReference type="GO" id="GO:0003677">
    <property type="term" value="F:DNA binding"/>
    <property type="evidence" value="ECO:0007669"/>
    <property type="project" value="UniProtKB-UniRule"/>
</dbReference>